<evidence type="ECO:0000256" key="6">
    <source>
        <dbReference type="ARBA" id="ARBA00022989"/>
    </source>
</evidence>
<name>A0ABU9VJZ1_9BACI</name>
<dbReference type="RefSeq" id="WP_203090066.1">
    <property type="nucleotide sequence ID" value="NZ_JAEUZA010000004.1"/>
</dbReference>
<dbReference type="PANTHER" id="PTHR21716">
    <property type="entry name" value="TRANSMEMBRANE PROTEIN"/>
    <property type="match status" value="1"/>
</dbReference>
<feature type="transmembrane region" description="Helical" evidence="8">
    <location>
        <begin position="313"/>
        <end position="336"/>
    </location>
</feature>
<protein>
    <submittedName>
        <fullName evidence="9">AI-2E family transporter</fullName>
    </submittedName>
</protein>
<feature type="transmembrane region" description="Helical" evidence="8">
    <location>
        <begin position="69"/>
        <end position="89"/>
    </location>
</feature>
<feature type="transmembrane region" description="Helical" evidence="8">
    <location>
        <begin position="160"/>
        <end position="182"/>
    </location>
</feature>
<proteinExistence type="inferred from homology"/>
<sequence length="362" mass="39726">MVQSKFFRVGLGIALVLIIIYLASLVDFIFQPISLLIRTLFAPIAIAGVFYYLMRPLVNLLSKKVPRGLSILIVFLALIGLGTGSVLLVGPEIQKQTQSFIDNVPSYINQGQDMLLQLQENEYVQRFQESNENSFNDLVEQFTGNLEGYVSAIGSNIAKIVGAIANVVIVLVIVPFVLFYLLKEGDKAPAFLLKFIPSKQREEARRILSDMDNALSSYLQGQILVSVCVGVLCLILYLSIGIEYALVLAIVAMLTNVIPFIGPWIGTAPAVIVAIFDSPFMVVAVIVGVLIIQQIESNLISPQIMGRQLNIHPVTIIFLLLAASRFAGLLGLLLAVPTYAVGKVVVSHTYRLIKLNRRKPVD</sequence>
<evidence type="ECO:0000256" key="8">
    <source>
        <dbReference type="SAM" id="Phobius"/>
    </source>
</evidence>
<feature type="transmembrane region" description="Helical" evidence="8">
    <location>
        <begin position="35"/>
        <end position="54"/>
    </location>
</feature>
<feature type="transmembrane region" description="Helical" evidence="8">
    <location>
        <begin position="218"/>
        <end position="238"/>
    </location>
</feature>
<keyword evidence="4" id="KW-1003">Cell membrane</keyword>
<keyword evidence="7 8" id="KW-0472">Membrane</keyword>
<evidence type="ECO:0000256" key="3">
    <source>
        <dbReference type="ARBA" id="ARBA00022448"/>
    </source>
</evidence>
<dbReference type="InterPro" id="IPR002549">
    <property type="entry name" value="AI-2E-like"/>
</dbReference>
<keyword evidence="10" id="KW-1185">Reference proteome</keyword>
<accession>A0ABU9VJZ1</accession>
<comment type="similarity">
    <text evidence="2">Belongs to the autoinducer-2 exporter (AI-2E) (TC 2.A.86) family.</text>
</comment>
<dbReference type="PANTHER" id="PTHR21716:SF53">
    <property type="entry name" value="PERMEASE PERM-RELATED"/>
    <property type="match status" value="1"/>
</dbReference>
<gene>
    <name evidence="9" type="ORF">MKY91_13835</name>
</gene>
<evidence type="ECO:0000256" key="7">
    <source>
        <dbReference type="ARBA" id="ARBA00023136"/>
    </source>
</evidence>
<comment type="subcellular location">
    <subcellularLocation>
        <location evidence="1">Cell membrane</location>
        <topology evidence="1">Multi-pass membrane protein</topology>
    </subcellularLocation>
</comment>
<keyword evidence="6 8" id="KW-1133">Transmembrane helix</keyword>
<reference evidence="9 10" key="1">
    <citation type="submission" date="2024-03" db="EMBL/GenBank/DDBJ databases">
        <title>Bacilli Hybrid Assemblies.</title>
        <authorList>
            <person name="Kovac J."/>
        </authorList>
    </citation>
    <scope>NUCLEOTIDE SEQUENCE [LARGE SCALE GENOMIC DNA]</scope>
    <source>
        <strain evidence="9 10">FSL R7-0666</strain>
    </source>
</reference>
<evidence type="ECO:0000256" key="2">
    <source>
        <dbReference type="ARBA" id="ARBA00009773"/>
    </source>
</evidence>
<feature type="transmembrane region" description="Helical" evidence="8">
    <location>
        <begin position="271"/>
        <end position="292"/>
    </location>
</feature>
<keyword evidence="3" id="KW-0813">Transport</keyword>
<dbReference type="Proteomes" id="UP001418796">
    <property type="component" value="Unassembled WGS sequence"/>
</dbReference>
<dbReference type="Pfam" id="PF01594">
    <property type="entry name" value="AI-2E_transport"/>
    <property type="match status" value="1"/>
</dbReference>
<comment type="caution">
    <text evidence="9">The sequence shown here is derived from an EMBL/GenBank/DDBJ whole genome shotgun (WGS) entry which is preliminary data.</text>
</comment>
<feature type="transmembrane region" description="Helical" evidence="8">
    <location>
        <begin position="245"/>
        <end position="265"/>
    </location>
</feature>
<evidence type="ECO:0000313" key="9">
    <source>
        <dbReference type="EMBL" id="MEN0644228.1"/>
    </source>
</evidence>
<feature type="transmembrane region" description="Helical" evidence="8">
    <location>
        <begin position="6"/>
        <end position="23"/>
    </location>
</feature>
<evidence type="ECO:0000256" key="4">
    <source>
        <dbReference type="ARBA" id="ARBA00022475"/>
    </source>
</evidence>
<keyword evidence="5 8" id="KW-0812">Transmembrane</keyword>
<organism evidence="9 10">
    <name type="scientific">Alkalicoccobacillus gibsonii</name>
    <dbReference type="NCBI Taxonomy" id="79881"/>
    <lineage>
        <taxon>Bacteria</taxon>
        <taxon>Bacillati</taxon>
        <taxon>Bacillota</taxon>
        <taxon>Bacilli</taxon>
        <taxon>Bacillales</taxon>
        <taxon>Bacillaceae</taxon>
        <taxon>Alkalicoccobacillus</taxon>
    </lineage>
</organism>
<evidence type="ECO:0000256" key="5">
    <source>
        <dbReference type="ARBA" id="ARBA00022692"/>
    </source>
</evidence>
<evidence type="ECO:0000256" key="1">
    <source>
        <dbReference type="ARBA" id="ARBA00004651"/>
    </source>
</evidence>
<dbReference type="EMBL" id="JBCITK010000001">
    <property type="protein sequence ID" value="MEN0644228.1"/>
    <property type="molecule type" value="Genomic_DNA"/>
</dbReference>
<evidence type="ECO:0000313" key="10">
    <source>
        <dbReference type="Proteomes" id="UP001418796"/>
    </source>
</evidence>